<evidence type="ECO:0000313" key="6">
    <source>
        <dbReference type="Proteomes" id="UP000606786"/>
    </source>
</evidence>
<sequence>MNAMGISTDPTLLNVELPATLIESPSVSTFLPEEEASICPLLSTTNGTSTPVTFSHPLTPCIDNDSTASANLCNEDADAKVETSSSSGSSSGLGMDAPDTAATTLFHKPHAYQHLQLNNGGAVLQVLYEILIVLMRNCMSELFMFSDSNGVNGTLTKDTPSFVSWNWPLIRKCTFFVFMSSLLAMCAIVVAMIVTLPKTCNPKTAWFRGSVFYEIFPASFQDFNNDGIGDLRGIMQRADYLASLGVSAVRLNSIFPSPHYPDDFTNPTSLFEVAPVLGSAQDVQQLAETLRQRNISLLLDLPIGAFMKRLDDATTTAPIIVAQTMENDSETTESTASITPTTKSPPKVASTSAGNVVSAVIFKWLQLGVAGFYLKGLENFVDDDRLLANLNEWKQLLGNDRVLIANEALIRELNPTLSPLVLRHIDLIDVHLDVLNGTRRLEKHINTMLSGALTPAEQGPWLHWSIGGVDQQRFTRYGQSKNITLAATIMQLMLPGTPNIFYGDEIALESVSDPENEHNETKHLHHLSTMEWLNSTRQFTNRETLPWLPQNAHFSHENFETVTKMIDLRNRSPSLYKNANCKPEKSLSNTKIRCSNDDILVVERVYPRRNSFVSVSNFGQKRVSMDMTAMYFSGVKMLDEDHTEKVYFSNFEIGPWETIVVKLDK</sequence>
<dbReference type="AlphaFoldDB" id="A0A811UCU8"/>
<comment type="caution">
    <text evidence="5">The sequence shown here is derived from an EMBL/GenBank/DDBJ whole genome shotgun (WGS) entry which is preliminary data.</text>
</comment>
<evidence type="ECO:0000256" key="2">
    <source>
        <dbReference type="SAM" id="MobiDB-lite"/>
    </source>
</evidence>
<feature type="compositionally biased region" description="Low complexity" evidence="2">
    <location>
        <begin position="332"/>
        <end position="342"/>
    </location>
</feature>
<dbReference type="GO" id="GO:0005975">
    <property type="term" value="P:carbohydrate metabolic process"/>
    <property type="evidence" value="ECO:0007669"/>
    <property type="project" value="InterPro"/>
</dbReference>
<organism evidence="5 6">
    <name type="scientific">Ceratitis capitata</name>
    <name type="common">Mediterranean fruit fly</name>
    <name type="synonym">Tephritis capitata</name>
    <dbReference type="NCBI Taxonomy" id="7213"/>
    <lineage>
        <taxon>Eukaryota</taxon>
        <taxon>Metazoa</taxon>
        <taxon>Ecdysozoa</taxon>
        <taxon>Arthropoda</taxon>
        <taxon>Hexapoda</taxon>
        <taxon>Insecta</taxon>
        <taxon>Pterygota</taxon>
        <taxon>Neoptera</taxon>
        <taxon>Endopterygota</taxon>
        <taxon>Diptera</taxon>
        <taxon>Brachycera</taxon>
        <taxon>Muscomorpha</taxon>
        <taxon>Tephritoidea</taxon>
        <taxon>Tephritidae</taxon>
        <taxon>Ceratitis</taxon>
        <taxon>Ceratitis</taxon>
    </lineage>
</organism>
<evidence type="ECO:0000259" key="4">
    <source>
        <dbReference type="SMART" id="SM00642"/>
    </source>
</evidence>
<keyword evidence="3" id="KW-1133">Transmembrane helix</keyword>
<dbReference type="OrthoDB" id="1740265at2759"/>
<evidence type="ECO:0000256" key="1">
    <source>
        <dbReference type="ARBA" id="ARBA00022729"/>
    </source>
</evidence>
<keyword evidence="3" id="KW-0472">Membrane</keyword>
<proteinExistence type="predicted"/>
<dbReference type="Pfam" id="PF00128">
    <property type="entry name" value="Alpha-amylase"/>
    <property type="match status" value="2"/>
</dbReference>
<name>A0A811UCU8_CERCA</name>
<protein>
    <submittedName>
        <fullName evidence="5">(Mediterranean fruit fly) hypothetical protein</fullName>
    </submittedName>
</protein>
<dbReference type="InterPro" id="IPR017853">
    <property type="entry name" value="GH"/>
</dbReference>
<dbReference type="Gene3D" id="3.20.20.80">
    <property type="entry name" value="Glycosidases"/>
    <property type="match status" value="1"/>
</dbReference>
<feature type="transmembrane region" description="Helical" evidence="3">
    <location>
        <begin position="175"/>
        <end position="196"/>
    </location>
</feature>
<dbReference type="Proteomes" id="UP000606786">
    <property type="component" value="Unassembled WGS sequence"/>
</dbReference>
<reference evidence="5" key="1">
    <citation type="submission" date="2020-11" db="EMBL/GenBank/DDBJ databases">
        <authorList>
            <person name="Whitehead M."/>
        </authorList>
    </citation>
    <scope>NUCLEOTIDE SEQUENCE</scope>
    <source>
        <strain evidence="5">EGII</strain>
    </source>
</reference>
<dbReference type="PANTHER" id="PTHR10357:SF225">
    <property type="entry name" value="MALTASE 1-LIKE PROTEIN"/>
    <property type="match status" value="1"/>
</dbReference>
<gene>
    <name evidence="5" type="ORF">CCAP1982_LOCUS5725</name>
</gene>
<dbReference type="EMBL" id="CAJHJT010000012">
    <property type="protein sequence ID" value="CAD6997072.1"/>
    <property type="molecule type" value="Genomic_DNA"/>
</dbReference>
<keyword evidence="1" id="KW-0732">Signal</keyword>
<accession>A0A811UCU8</accession>
<dbReference type="InterPro" id="IPR006047">
    <property type="entry name" value="GH13_cat_dom"/>
</dbReference>
<keyword evidence="3" id="KW-0812">Transmembrane</keyword>
<evidence type="ECO:0000313" key="5">
    <source>
        <dbReference type="EMBL" id="CAD6997072.1"/>
    </source>
</evidence>
<dbReference type="SUPFAM" id="SSF51445">
    <property type="entry name" value="(Trans)glycosidases"/>
    <property type="match status" value="1"/>
</dbReference>
<feature type="region of interest" description="Disordered" evidence="2">
    <location>
        <begin position="328"/>
        <end position="349"/>
    </location>
</feature>
<evidence type="ECO:0000256" key="3">
    <source>
        <dbReference type="SAM" id="Phobius"/>
    </source>
</evidence>
<dbReference type="SMART" id="SM00642">
    <property type="entry name" value="Aamy"/>
    <property type="match status" value="1"/>
</dbReference>
<feature type="domain" description="Glycosyl hydrolase family 13 catalytic" evidence="4">
    <location>
        <begin position="214"/>
        <end position="569"/>
    </location>
</feature>
<keyword evidence="6" id="KW-1185">Reference proteome</keyword>
<dbReference type="PANTHER" id="PTHR10357">
    <property type="entry name" value="ALPHA-AMYLASE FAMILY MEMBER"/>
    <property type="match status" value="1"/>
</dbReference>